<evidence type="ECO:0000256" key="7">
    <source>
        <dbReference type="ARBA" id="ARBA00023136"/>
    </source>
</evidence>
<dbReference type="PANTHER" id="PTHR47019">
    <property type="entry name" value="LIPID II FLIPPASE MURJ"/>
    <property type="match status" value="1"/>
</dbReference>
<keyword evidence="5" id="KW-0573">Peptidoglycan synthesis</keyword>
<dbReference type="GO" id="GO:0008360">
    <property type="term" value="P:regulation of cell shape"/>
    <property type="evidence" value="ECO:0007669"/>
    <property type="project" value="UniProtKB-KW"/>
</dbReference>
<reference evidence="9" key="1">
    <citation type="submission" date="2017-02" db="EMBL/GenBank/DDBJ databases">
        <title>Delving into the versatile metabolic prowess of the omnipresent phylum Bacteroidetes.</title>
        <authorList>
            <person name="Nobu M.K."/>
            <person name="Mei R."/>
            <person name="Narihiro T."/>
            <person name="Kuroda K."/>
            <person name="Liu W.-T."/>
        </authorList>
    </citation>
    <scope>NUCLEOTIDE SEQUENCE</scope>
    <source>
        <strain evidence="9">ADurb.Bin417</strain>
    </source>
</reference>
<evidence type="ECO:0000256" key="6">
    <source>
        <dbReference type="ARBA" id="ARBA00022989"/>
    </source>
</evidence>
<dbReference type="GO" id="GO:0005886">
    <property type="term" value="C:plasma membrane"/>
    <property type="evidence" value="ECO:0007669"/>
    <property type="project" value="UniProtKB-SubCell"/>
</dbReference>
<feature type="transmembrane region" description="Helical" evidence="8">
    <location>
        <begin position="154"/>
        <end position="174"/>
    </location>
</feature>
<keyword evidence="3 8" id="KW-0812">Transmembrane</keyword>
<evidence type="ECO:0000256" key="2">
    <source>
        <dbReference type="ARBA" id="ARBA00022475"/>
    </source>
</evidence>
<protein>
    <submittedName>
        <fullName evidence="9">Putative peptidoglycan biosynthesis protein MurJ</fullName>
    </submittedName>
</protein>
<dbReference type="InterPro" id="IPR051050">
    <property type="entry name" value="Lipid_II_flippase_MurJ/MviN"/>
</dbReference>
<gene>
    <name evidence="9" type="primary">murJ</name>
    <name evidence="9" type="ORF">BWY73_01159</name>
</gene>
<feature type="transmembrane region" description="Helical" evidence="8">
    <location>
        <begin position="180"/>
        <end position="201"/>
    </location>
</feature>
<dbReference type="AlphaFoldDB" id="A0A1V5MDE4"/>
<evidence type="ECO:0000313" key="9">
    <source>
        <dbReference type="EMBL" id="OPZ91152.1"/>
    </source>
</evidence>
<feature type="transmembrane region" description="Helical" evidence="8">
    <location>
        <begin position="43"/>
        <end position="63"/>
    </location>
</feature>
<dbReference type="EMBL" id="MWAK01000198">
    <property type="protein sequence ID" value="OPZ91152.1"/>
    <property type="molecule type" value="Genomic_DNA"/>
</dbReference>
<dbReference type="InterPro" id="IPR004268">
    <property type="entry name" value="MurJ"/>
</dbReference>
<keyword evidence="6 8" id="KW-1133">Transmembrane helix</keyword>
<feature type="transmembrane region" description="Helical" evidence="8">
    <location>
        <begin position="83"/>
        <end position="100"/>
    </location>
</feature>
<evidence type="ECO:0000256" key="1">
    <source>
        <dbReference type="ARBA" id="ARBA00004651"/>
    </source>
</evidence>
<evidence type="ECO:0000256" key="4">
    <source>
        <dbReference type="ARBA" id="ARBA00022960"/>
    </source>
</evidence>
<evidence type="ECO:0000256" key="5">
    <source>
        <dbReference type="ARBA" id="ARBA00022984"/>
    </source>
</evidence>
<dbReference type="GO" id="GO:0009252">
    <property type="term" value="P:peptidoglycan biosynthetic process"/>
    <property type="evidence" value="ECO:0007669"/>
    <property type="project" value="UniProtKB-KW"/>
</dbReference>
<evidence type="ECO:0000256" key="3">
    <source>
        <dbReference type="ARBA" id="ARBA00022692"/>
    </source>
</evidence>
<keyword evidence="2" id="KW-1003">Cell membrane</keyword>
<comment type="subcellular location">
    <subcellularLocation>
        <location evidence="1">Cell membrane</location>
        <topology evidence="1">Multi-pass membrane protein</topology>
    </subcellularLocation>
</comment>
<dbReference type="PANTHER" id="PTHR47019:SF1">
    <property type="entry name" value="LIPID II FLIPPASE MURJ"/>
    <property type="match status" value="1"/>
</dbReference>
<evidence type="ECO:0000256" key="8">
    <source>
        <dbReference type="SAM" id="Phobius"/>
    </source>
</evidence>
<keyword evidence="7 8" id="KW-0472">Membrane</keyword>
<organism evidence="9">
    <name type="scientific">candidate division TA06 bacterium ADurb.Bin417</name>
    <dbReference type="NCBI Taxonomy" id="1852828"/>
    <lineage>
        <taxon>Bacteria</taxon>
        <taxon>Bacteria division TA06</taxon>
    </lineage>
</organism>
<comment type="caution">
    <text evidence="9">The sequence shown here is derived from an EMBL/GenBank/DDBJ whole genome shotgun (WGS) entry which is preliminary data.</text>
</comment>
<keyword evidence="4" id="KW-0133">Cell shape</keyword>
<sequence>MGRLLLPVLVGVAVTPINLMVDYFLASLISPGMVSSLWYANRLVQLPIGVFGVAIATVALPSLSRLAAEGDLPKLKQTLNFSMQLNFLLVIPAALGLVFFREPIIRVFFERGLFTSRSTAATGFALLFYSMGLFAYTGGILLTRAFYALRDTVTPVRVGLLSILVNVGLDLLLMGPLRQGGIALATALVGTLNFFLLYHLLRRRIGPLDGKLVLRKALGVLLISGLAVLAAWRCLRAARHLGPLLSLLAAFAGGLAAYAAAYWLLLHRRYRERPSA</sequence>
<proteinExistence type="predicted"/>
<accession>A0A1V5MDE4</accession>
<feature type="transmembrane region" description="Helical" evidence="8">
    <location>
        <begin position="120"/>
        <end position="142"/>
    </location>
</feature>
<dbReference type="PRINTS" id="PR01806">
    <property type="entry name" value="VIRFACTRMVIN"/>
</dbReference>
<dbReference type="GO" id="GO:0015648">
    <property type="term" value="F:lipid-linked peptidoglycan transporter activity"/>
    <property type="evidence" value="ECO:0007669"/>
    <property type="project" value="TreeGrafter"/>
</dbReference>
<dbReference type="Proteomes" id="UP000485484">
    <property type="component" value="Unassembled WGS sequence"/>
</dbReference>
<name>A0A1V5MDE4_UNCT6</name>
<feature type="transmembrane region" description="Helical" evidence="8">
    <location>
        <begin position="213"/>
        <end position="232"/>
    </location>
</feature>
<dbReference type="GO" id="GO:0034204">
    <property type="term" value="P:lipid translocation"/>
    <property type="evidence" value="ECO:0007669"/>
    <property type="project" value="TreeGrafter"/>
</dbReference>
<feature type="transmembrane region" description="Helical" evidence="8">
    <location>
        <begin position="244"/>
        <end position="265"/>
    </location>
</feature>
<dbReference type="Pfam" id="PF03023">
    <property type="entry name" value="MurJ"/>
    <property type="match status" value="1"/>
</dbReference>